<dbReference type="InterPro" id="IPR017943">
    <property type="entry name" value="Bactericidal_perm-incr_a/b_dom"/>
</dbReference>
<dbReference type="SUPFAM" id="SSF55394">
    <property type="entry name" value="Bactericidal permeability-increasing protein, BPI"/>
    <property type="match status" value="2"/>
</dbReference>
<dbReference type="GO" id="GO:0008289">
    <property type="term" value="F:lipid binding"/>
    <property type="evidence" value="ECO:0007669"/>
    <property type="project" value="InterPro"/>
</dbReference>
<dbReference type="CDD" id="cd00025">
    <property type="entry name" value="BPI1"/>
    <property type="match status" value="1"/>
</dbReference>
<name>A0A067L574_JATCU</name>
<dbReference type="Pfam" id="PF01273">
    <property type="entry name" value="LBP_BPI_CETP"/>
    <property type="match status" value="1"/>
</dbReference>
<gene>
    <name evidence="5" type="ORF">JCGZ_00961</name>
</gene>
<dbReference type="OrthoDB" id="10255543at2759"/>
<evidence type="ECO:0000259" key="4">
    <source>
        <dbReference type="SMART" id="SM00329"/>
    </source>
</evidence>
<feature type="chain" id="PRO_5001644317" description="Lipid-binding serum glycoprotein C-terminal domain-containing protein" evidence="3">
    <location>
        <begin position="22"/>
        <end position="476"/>
    </location>
</feature>
<reference evidence="5 6" key="1">
    <citation type="journal article" date="2014" name="PLoS ONE">
        <title>Global Analysis of Gene Expression Profiles in Physic Nut (Jatropha curcas L.) Seedlings Exposed to Salt Stress.</title>
        <authorList>
            <person name="Zhang L."/>
            <person name="Zhang C."/>
            <person name="Wu P."/>
            <person name="Chen Y."/>
            <person name="Li M."/>
            <person name="Jiang H."/>
            <person name="Wu G."/>
        </authorList>
    </citation>
    <scope>NUCLEOTIDE SEQUENCE [LARGE SCALE GENOMIC DNA]</scope>
    <source>
        <strain evidence="6">cv. GZQX0401</strain>
        <tissue evidence="5">Young leaves</tissue>
    </source>
</reference>
<dbReference type="Pfam" id="PF02886">
    <property type="entry name" value="LBP_BPI_CETP_C"/>
    <property type="match status" value="1"/>
</dbReference>
<keyword evidence="6" id="KW-1185">Reference proteome</keyword>
<dbReference type="KEGG" id="jcu:105633028"/>
<dbReference type="InterPro" id="IPR001124">
    <property type="entry name" value="Lipid-bd_serum_glycop_C"/>
</dbReference>
<dbReference type="FunFam" id="3.15.10.10:FF:000001">
    <property type="entry name" value="phospholipid transfer protein-like"/>
    <property type="match status" value="1"/>
</dbReference>
<keyword evidence="3" id="KW-0732">Signal</keyword>
<organism evidence="5 6">
    <name type="scientific">Jatropha curcas</name>
    <name type="common">Barbados nut</name>
    <dbReference type="NCBI Taxonomy" id="180498"/>
    <lineage>
        <taxon>Eukaryota</taxon>
        <taxon>Viridiplantae</taxon>
        <taxon>Streptophyta</taxon>
        <taxon>Embryophyta</taxon>
        <taxon>Tracheophyta</taxon>
        <taxon>Spermatophyta</taxon>
        <taxon>Magnoliopsida</taxon>
        <taxon>eudicotyledons</taxon>
        <taxon>Gunneridae</taxon>
        <taxon>Pentapetalae</taxon>
        <taxon>rosids</taxon>
        <taxon>fabids</taxon>
        <taxon>Malpighiales</taxon>
        <taxon>Euphorbiaceae</taxon>
        <taxon>Crotonoideae</taxon>
        <taxon>Jatropheae</taxon>
        <taxon>Jatropha</taxon>
    </lineage>
</organism>
<evidence type="ECO:0000313" key="5">
    <source>
        <dbReference type="EMBL" id="KDP39204.1"/>
    </source>
</evidence>
<evidence type="ECO:0000313" key="6">
    <source>
        <dbReference type="Proteomes" id="UP000027138"/>
    </source>
</evidence>
<protein>
    <recommendedName>
        <fullName evidence="4">Lipid-binding serum glycoprotein C-terminal domain-containing protein</fullName>
    </recommendedName>
</protein>
<dbReference type="Proteomes" id="UP000027138">
    <property type="component" value="Unassembled WGS sequence"/>
</dbReference>
<evidence type="ECO:0000256" key="2">
    <source>
        <dbReference type="ARBA" id="ARBA00060933"/>
    </source>
</evidence>
<dbReference type="STRING" id="180498.A0A067L574"/>
<accession>A0A067L574</accession>
<comment type="similarity">
    <text evidence="2">Belongs to the BPI/LBP/Plunc superfamily. BPI/LBP (TC 1.C.40) family.</text>
</comment>
<dbReference type="GO" id="GO:0005615">
    <property type="term" value="C:extracellular space"/>
    <property type="evidence" value="ECO:0007669"/>
    <property type="project" value="InterPro"/>
</dbReference>
<feature type="domain" description="Lipid-binding serum glycoprotein C-terminal" evidence="4">
    <location>
        <begin position="274"/>
        <end position="473"/>
    </location>
</feature>
<dbReference type="PANTHER" id="PTHR46801">
    <property type="entry name" value="OS06G0309200 PROTEIN"/>
    <property type="match status" value="1"/>
</dbReference>
<dbReference type="Gene3D" id="3.15.20.10">
    <property type="entry name" value="Bactericidal permeability-increasing protein, domain 2"/>
    <property type="match status" value="1"/>
</dbReference>
<evidence type="ECO:0000256" key="3">
    <source>
        <dbReference type="SAM" id="SignalP"/>
    </source>
</evidence>
<dbReference type="EMBL" id="KK914353">
    <property type="protein sequence ID" value="KDP39204.1"/>
    <property type="molecule type" value="Genomic_DNA"/>
</dbReference>
<dbReference type="PANTHER" id="PTHR46801:SF2">
    <property type="entry name" value="LIPOPOLYSACCHARIDE-BINDING PROTEIN"/>
    <property type="match status" value="1"/>
</dbReference>
<evidence type="ECO:0000256" key="1">
    <source>
        <dbReference type="ARBA" id="ARBA00023180"/>
    </source>
</evidence>
<sequence>MAHPIFFLVLSLLLIPAITHLQSNEEGYISVLLSDKGIDFTKDVLINKAVSSMIPLQLPDIEKHVKIPLLGKVLVVLSNITIYDVNFASSSVETGDTGIILVASGGTADLTMNWMYSYKNWIVVISDSGDASVQVKGMEVGVTVALKEQGGALKLSLLDCGCHVKDIDIKLEGGASWLYQVVVDAFAGPIGSAVENAISKKIKEGILKLDSRLQSLPKQVSVDHVSVMNVTFVDDPVLSNSTIELDINGLFMAMDNVLIPSHYYKGIHDSDSSNCQTKMIEISLHENVFNTAAVVYFNAGYMHWTVDRFPNQSLLNTATWRFIYPQLYKKYPNDDMSLNISLTSPPVIIILKNDIDAAIYLDVTVNVLDGGQVIPVACVSLVIRASCSPKILRNKIAGILKLKNFNVSYKWSSIGDLHMRLIRSIAFAVLKTVFIPYVNLRLMKGLPLPLHGFMLQNAEVHCATSKMMICSNLALT</sequence>
<dbReference type="SMART" id="SM00329">
    <property type="entry name" value="BPI2"/>
    <property type="match status" value="1"/>
</dbReference>
<dbReference type="InterPro" id="IPR045897">
    <property type="entry name" value="BPI/LBP_pln"/>
</dbReference>
<dbReference type="PIRSF" id="PIRSF002417">
    <property type="entry name" value="Lipid_binding_protein"/>
    <property type="match status" value="1"/>
</dbReference>
<keyword evidence="1" id="KW-0325">Glycoprotein</keyword>
<dbReference type="InterPro" id="IPR017942">
    <property type="entry name" value="Lipid-bd_serum_glycop_N"/>
</dbReference>
<dbReference type="InterPro" id="IPR030675">
    <property type="entry name" value="BPI/LBP"/>
</dbReference>
<proteinExistence type="inferred from homology"/>
<dbReference type="Gene3D" id="3.15.10.10">
    <property type="entry name" value="Bactericidal permeability-increasing protein, domain 1"/>
    <property type="match status" value="1"/>
</dbReference>
<dbReference type="AlphaFoldDB" id="A0A067L574"/>
<feature type="signal peptide" evidence="3">
    <location>
        <begin position="1"/>
        <end position="21"/>
    </location>
</feature>